<name>A0AC34GYF8_9BILA</name>
<proteinExistence type="predicted"/>
<evidence type="ECO:0000313" key="1">
    <source>
        <dbReference type="Proteomes" id="UP000887579"/>
    </source>
</evidence>
<accession>A0AC34GYF8</accession>
<dbReference type="WBParaSite" id="ES5_v2.g9563.t1">
    <property type="protein sequence ID" value="ES5_v2.g9563.t1"/>
    <property type="gene ID" value="ES5_v2.g9563"/>
</dbReference>
<organism evidence="1 2">
    <name type="scientific">Panagrolaimus sp. ES5</name>
    <dbReference type="NCBI Taxonomy" id="591445"/>
    <lineage>
        <taxon>Eukaryota</taxon>
        <taxon>Metazoa</taxon>
        <taxon>Ecdysozoa</taxon>
        <taxon>Nematoda</taxon>
        <taxon>Chromadorea</taxon>
        <taxon>Rhabditida</taxon>
        <taxon>Tylenchina</taxon>
        <taxon>Panagrolaimomorpha</taxon>
        <taxon>Panagrolaimoidea</taxon>
        <taxon>Panagrolaimidae</taxon>
        <taxon>Panagrolaimus</taxon>
    </lineage>
</organism>
<protein>
    <submittedName>
        <fullName evidence="2">Tetratricopeptide repeat protein</fullName>
    </submittedName>
</protein>
<dbReference type="Proteomes" id="UP000887579">
    <property type="component" value="Unplaced"/>
</dbReference>
<sequence length="440" mass="52532">MATKRFQEIIRNNKNRNHVATLKAMIDLAEYFSEHSSFKEALAGYEEAKRYLSEKLPASHPKKTGLEYEIDRGLFIMVEKEQMPEKLDQFIRKYQNADMDIILKQNFPYAVANILIKLEKYDQAHEYVTKSMKILEQFPKKDTDDYHVRKAQLYAYFTEIAVYQKDKDETAKYLDLAFLCPKYEKDPNLHFFLLCTQRKHTSRENRMELTKKMFTIFERFKSGKLKIEKIDAFYNFYEDYLFVNDTIKAEEMLWRIYSDKECLKLDKKGFVIKNLVTLYKLPKRLEQIERFKEAGDYGKAVLVYKKIADEFFVTEEFENARDYYLKMKEAAMNIPEEPGYGNLQKVKDALEFLIFCLREYSVCEKDSNELLQYLEEMHSLQQKLGATENVLIEIEVEQAFIKSICDNFTFEERKLDLLNVKEKLTTDVQRVRLVFFLFLL</sequence>
<evidence type="ECO:0000313" key="2">
    <source>
        <dbReference type="WBParaSite" id="ES5_v2.g9563.t1"/>
    </source>
</evidence>
<reference evidence="2" key="1">
    <citation type="submission" date="2022-11" db="UniProtKB">
        <authorList>
            <consortium name="WormBaseParasite"/>
        </authorList>
    </citation>
    <scope>IDENTIFICATION</scope>
</reference>